<feature type="compositionally biased region" description="Basic and acidic residues" evidence="2">
    <location>
        <begin position="176"/>
        <end position="185"/>
    </location>
</feature>
<evidence type="ECO:0000256" key="2">
    <source>
        <dbReference type="SAM" id="MobiDB-lite"/>
    </source>
</evidence>
<evidence type="ECO:0000313" key="3">
    <source>
        <dbReference type="EMBL" id="KAK9755404.1"/>
    </source>
</evidence>
<reference evidence="3" key="1">
    <citation type="submission" date="2024-03" db="EMBL/GenBank/DDBJ databases">
        <title>WGS assembly of Saponaria officinalis var. Norfolk2.</title>
        <authorList>
            <person name="Jenkins J."/>
            <person name="Shu S."/>
            <person name="Grimwood J."/>
            <person name="Barry K."/>
            <person name="Goodstein D."/>
            <person name="Schmutz J."/>
            <person name="Leebens-Mack J."/>
            <person name="Osbourn A."/>
        </authorList>
    </citation>
    <scope>NUCLEOTIDE SEQUENCE [LARGE SCALE GENOMIC DNA]</scope>
    <source>
        <strain evidence="3">JIC</strain>
    </source>
</reference>
<protein>
    <submittedName>
        <fullName evidence="3">Uncharacterized protein</fullName>
    </submittedName>
</protein>
<feature type="region of interest" description="Disordered" evidence="2">
    <location>
        <begin position="176"/>
        <end position="237"/>
    </location>
</feature>
<feature type="coiled-coil region" evidence="1">
    <location>
        <begin position="86"/>
        <end position="113"/>
    </location>
</feature>
<feature type="compositionally biased region" description="Low complexity" evidence="2">
    <location>
        <begin position="189"/>
        <end position="221"/>
    </location>
</feature>
<keyword evidence="4" id="KW-1185">Reference proteome</keyword>
<organism evidence="3 4">
    <name type="scientific">Saponaria officinalis</name>
    <name type="common">Common soapwort</name>
    <name type="synonym">Lychnis saponaria</name>
    <dbReference type="NCBI Taxonomy" id="3572"/>
    <lineage>
        <taxon>Eukaryota</taxon>
        <taxon>Viridiplantae</taxon>
        <taxon>Streptophyta</taxon>
        <taxon>Embryophyta</taxon>
        <taxon>Tracheophyta</taxon>
        <taxon>Spermatophyta</taxon>
        <taxon>Magnoliopsida</taxon>
        <taxon>eudicotyledons</taxon>
        <taxon>Gunneridae</taxon>
        <taxon>Pentapetalae</taxon>
        <taxon>Caryophyllales</taxon>
        <taxon>Caryophyllaceae</taxon>
        <taxon>Caryophylleae</taxon>
        <taxon>Saponaria</taxon>
    </lineage>
</organism>
<evidence type="ECO:0000256" key="1">
    <source>
        <dbReference type="SAM" id="Coils"/>
    </source>
</evidence>
<comment type="caution">
    <text evidence="3">The sequence shown here is derived from an EMBL/GenBank/DDBJ whole genome shotgun (WGS) entry which is preliminary data.</text>
</comment>
<dbReference type="PANTHER" id="PTHR36790">
    <property type="entry name" value="MYELIN TRANSCRIPTION FACTOR"/>
    <property type="match status" value="1"/>
</dbReference>
<sequence>MISTKSPPSSSPQIHHSIHSKLEFRKPLQPKNTIPSKTPISNPLKKPQNNASITMYPPNYAHSNKENLCIFSNSIEIIDPSLAEELSAVKLKLERLRLDKEKTEKMLDDRRKLIDFRIYELQERGEFQRELEIEVDRLFRLKQLKLTCTSMSPIKSLREKTLDKKKCHVQFESAKSEDSKEKLADEISSSESSSMSLECSWTSTSASTSAPASTTSSTATSKMSKLSIGSASDKCKI</sequence>
<accession>A0AAW1NBC6</accession>
<dbReference type="PANTHER" id="PTHR36790:SF1">
    <property type="entry name" value="MYELIN TRANSCRIPTION FACTOR"/>
    <property type="match status" value="1"/>
</dbReference>
<name>A0AAW1NBC6_SAPOF</name>
<feature type="compositionally biased region" description="Polar residues" evidence="2">
    <location>
        <begin position="30"/>
        <end position="53"/>
    </location>
</feature>
<keyword evidence="1" id="KW-0175">Coiled coil</keyword>
<evidence type="ECO:0000313" key="4">
    <source>
        <dbReference type="Proteomes" id="UP001443914"/>
    </source>
</evidence>
<feature type="compositionally biased region" description="Low complexity" evidence="2">
    <location>
        <begin position="1"/>
        <end position="15"/>
    </location>
</feature>
<gene>
    <name evidence="3" type="ORF">RND81_01G022700</name>
</gene>
<dbReference type="Proteomes" id="UP001443914">
    <property type="component" value="Unassembled WGS sequence"/>
</dbReference>
<feature type="region of interest" description="Disordered" evidence="2">
    <location>
        <begin position="1"/>
        <end position="58"/>
    </location>
</feature>
<dbReference type="AlphaFoldDB" id="A0AAW1NBC6"/>
<proteinExistence type="predicted"/>
<dbReference type="EMBL" id="JBDFQZ010000001">
    <property type="protein sequence ID" value="KAK9755404.1"/>
    <property type="molecule type" value="Genomic_DNA"/>
</dbReference>